<dbReference type="RefSeq" id="WP_341681263.1">
    <property type="nucleotide sequence ID" value="NZ_JBBYHT010000001.1"/>
</dbReference>
<evidence type="ECO:0000313" key="2">
    <source>
        <dbReference type="Proteomes" id="UP001393056"/>
    </source>
</evidence>
<dbReference type="Proteomes" id="UP001393056">
    <property type="component" value="Unassembled WGS sequence"/>
</dbReference>
<accession>A0ABU9I3X2</accession>
<name>A0ABU9I3X2_9FLAO</name>
<reference evidence="1 2" key="1">
    <citation type="submission" date="2024-04" db="EMBL/GenBank/DDBJ databases">
        <title>Flavobacterium sp. DGU41 16S ribosomal RNA gene Genome sequencing and assembly.</title>
        <authorList>
            <person name="Park S."/>
        </authorList>
    </citation>
    <scope>NUCLEOTIDE SEQUENCE [LARGE SCALE GENOMIC DNA]</scope>
    <source>
        <strain evidence="1 2">DGU41</strain>
    </source>
</reference>
<comment type="caution">
    <text evidence="1">The sequence shown here is derived from an EMBL/GenBank/DDBJ whole genome shotgun (WGS) entry which is preliminary data.</text>
</comment>
<gene>
    <name evidence="1" type="ORF">AAEO58_01220</name>
</gene>
<protein>
    <submittedName>
        <fullName evidence="1">Uncharacterized protein</fullName>
    </submittedName>
</protein>
<evidence type="ECO:0000313" key="1">
    <source>
        <dbReference type="EMBL" id="MEL1246653.1"/>
    </source>
</evidence>
<keyword evidence="2" id="KW-1185">Reference proteome</keyword>
<dbReference type="EMBL" id="JBBYHT010000001">
    <property type="protein sequence ID" value="MEL1246653.1"/>
    <property type="molecule type" value="Genomic_DNA"/>
</dbReference>
<sequence>MTKNATTTIKMEEGDKLHYYEKGKKGNLILTATKEMHGKVQLLSKL</sequence>
<organism evidence="1 2">
    <name type="scientific">Flavobacterium helocola</name>
    <dbReference type="NCBI Taxonomy" id="3139139"/>
    <lineage>
        <taxon>Bacteria</taxon>
        <taxon>Pseudomonadati</taxon>
        <taxon>Bacteroidota</taxon>
        <taxon>Flavobacteriia</taxon>
        <taxon>Flavobacteriales</taxon>
        <taxon>Flavobacteriaceae</taxon>
        <taxon>Flavobacterium</taxon>
    </lineage>
</organism>
<proteinExistence type="predicted"/>